<evidence type="ECO:0008006" key="4">
    <source>
        <dbReference type="Google" id="ProtNLM"/>
    </source>
</evidence>
<dbReference type="eggNOG" id="ENOG502Z9TN">
    <property type="taxonomic scope" value="Bacteria"/>
</dbReference>
<organism evidence="2 3">
    <name type="scientific">Thermobacillus composti (strain DSM 18247 / JCM 13945 / KWC4)</name>
    <dbReference type="NCBI Taxonomy" id="717605"/>
    <lineage>
        <taxon>Bacteria</taxon>
        <taxon>Bacillati</taxon>
        <taxon>Bacillota</taxon>
        <taxon>Bacilli</taxon>
        <taxon>Bacillales</taxon>
        <taxon>Paenibacillaceae</taxon>
        <taxon>Thermobacillus</taxon>
    </lineage>
</organism>
<feature type="transmembrane region" description="Helical" evidence="1">
    <location>
        <begin position="6"/>
        <end position="23"/>
    </location>
</feature>
<dbReference type="EMBL" id="CP003256">
    <property type="protein sequence ID" value="AGA60034.1"/>
    <property type="molecule type" value="Genomic_DNA"/>
</dbReference>
<evidence type="ECO:0000256" key="1">
    <source>
        <dbReference type="SAM" id="Phobius"/>
    </source>
</evidence>
<dbReference type="RefSeq" id="WP_015256746.1">
    <property type="nucleotide sequence ID" value="NC_019898.1"/>
</dbReference>
<keyword evidence="1" id="KW-1133">Transmembrane helix</keyword>
<keyword evidence="1" id="KW-0812">Transmembrane</keyword>
<dbReference type="Proteomes" id="UP000010795">
    <property type="component" value="Plasmid pTHECO01"/>
</dbReference>
<dbReference type="InterPro" id="IPR036028">
    <property type="entry name" value="SH3-like_dom_sf"/>
</dbReference>
<keyword evidence="2" id="KW-0614">Plasmid</keyword>
<keyword evidence="3" id="KW-1185">Reference proteome</keyword>
<dbReference type="AlphaFoldDB" id="L0EK14"/>
<accession>L0EK14</accession>
<reference evidence="3" key="1">
    <citation type="submission" date="2012-01" db="EMBL/GenBank/DDBJ databases">
        <title>Complete sequence of plasmid of Thermobacillus composti KWC4.</title>
        <authorList>
            <person name="Lucas S."/>
            <person name="Han J."/>
            <person name="Lapidus A."/>
            <person name="Cheng J.-F."/>
            <person name="Goodwin L."/>
            <person name="Pitluck S."/>
            <person name="Peters L."/>
            <person name="Ovchinnikova G."/>
            <person name="Teshima H."/>
            <person name="Detter J.C."/>
            <person name="Han C."/>
            <person name="Tapia R."/>
            <person name="Land M."/>
            <person name="Hauser L."/>
            <person name="Kyrpides N."/>
            <person name="Ivanova N."/>
            <person name="Pagani I."/>
            <person name="Anderson I."/>
            <person name="Woyke T."/>
        </authorList>
    </citation>
    <scope>NUCLEOTIDE SEQUENCE [LARGE SCALE GENOMIC DNA]</scope>
    <source>
        <strain evidence="3">DSM 18247 / JCM 13945 / KWC4</strain>
        <plasmid evidence="3">Plasmid pTHECO01</plasmid>
    </source>
</reference>
<gene>
    <name evidence="2" type="ordered locus">Theco_4032</name>
</gene>
<protein>
    <recommendedName>
        <fullName evidence="4">F0F1-type ATP synthase</fullName>
    </recommendedName>
</protein>
<dbReference type="KEGG" id="tco:Theco_4032"/>
<dbReference type="OrthoDB" id="1985886at2"/>
<proteinExistence type="predicted"/>
<evidence type="ECO:0000313" key="3">
    <source>
        <dbReference type="Proteomes" id="UP000010795"/>
    </source>
</evidence>
<geneLocation type="plasmid" evidence="2 3">
    <name>pTHECO01</name>
</geneLocation>
<keyword evidence="1" id="KW-0472">Membrane</keyword>
<dbReference type="HOGENOM" id="CLU_073019_0_0_9"/>
<evidence type="ECO:0000313" key="2">
    <source>
        <dbReference type="EMBL" id="AGA60034.1"/>
    </source>
</evidence>
<name>L0EK14_THECK</name>
<sequence length="342" mass="39473">MKIINYSIVFVIVMLPFLYINNYKTNDLRLTKELEMRYNAAIDTAVIDAAKALKFNVNQDKEAQYESAKKINVNVEEAIQAFWNTLYLNFEARDDSILGGVLQRYVPAVVVIGYDGYYLYTIDKFRNDNGENEERHVLQPKKPYAYVDANGNSLSFTLDDFVTVYEKSTKTWHYGKRDELAPECPTVPLLQNAETFDQVRRITIVNAIQNDLQYFINYHNEHAKRYGISYTFTLPYITQEEWNNSIDDVGVMAFIQGLPIGKTTYNHYALGGSRLIKRSEIKGAVDKNTGVKYYFRNECRSIFTSTDYEILETYTNEKEAAAAGYFPLSCENPSLITHRHNP</sequence>
<dbReference type="SUPFAM" id="SSF50044">
    <property type="entry name" value="SH3-domain"/>
    <property type="match status" value="1"/>
</dbReference>